<proteinExistence type="predicted"/>
<evidence type="ECO:0000313" key="2">
    <source>
        <dbReference type="EMBL" id="GIY65019.1"/>
    </source>
</evidence>
<name>A0AAV4V4U5_9ARAC</name>
<gene>
    <name evidence="2" type="ORF">CDAR_77661</name>
</gene>
<feature type="region of interest" description="Disordered" evidence="1">
    <location>
        <begin position="1"/>
        <end position="32"/>
    </location>
</feature>
<accession>A0AAV4V4U5</accession>
<evidence type="ECO:0000313" key="3">
    <source>
        <dbReference type="Proteomes" id="UP001054837"/>
    </source>
</evidence>
<dbReference type="AlphaFoldDB" id="A0AAV4V4U5"/>
<dbReference type="Proteomes" id="UP001054837">
    <property type="component" value="Unassembled WGS sequence"/>
</dbReference>
<sequence>MLIRNPPKQHQTTSFASCLDHPPLGKSQSSSFGGSIPSAFVAKCGGKSVFMWAIYLQRFQLTVLFIVYKIVAVEEIEHSYDKDAI</sequence>
<organism evidence="2 3">
    <name type="scientific">Caerostris darwini</name>
    <dbReference type="NCBI Taxonomy" id="1538125"/>
    <lineage>
        <taxon>Eukaryota</taxon>
        <taxon>Metazoa</taxon>
        <taxon>Ecdysozoa</taxon>
        <taxon>Arthropoda</taxon>
        <taxon>Chelicerata</taxon>
        <taxon>Arachnida</taxon>
        <taxon>Araneae</taxon>
        <taxon>Araneomorphae</taxon>
        <taxon>Entelegynae</taxon>
        <taxon>Araneoidea</taxon>
        <taxon>Araneidae</taxon>
        <taxon>Caerostris</taxon>
    </lineage>
</organism>
<reference evidence="2 3" key="1">
    <citation type="submission" date="2021-06" db="EMBL/GenBank/DDBJ databases">
        <title>Caerostris darwini draft genome.</title>
        <authorList>
            <person name="Kono N."/>
            <person name="Arakawa K."/>
        </authorList>
    </citation>
    <scope>NUCLEOTIDE SEQUENCE [LARGE SCALE GENOMIC DNA]</scope>
</reference>
<keyword evidence="3" id="KW-1185">Reference proteome</keyword>
<comment type="caution">
    <text evidence="2">The sequence shown here is derived from an EMBL/GenBank/DDBJ whole genome shotgun (WGS) entry which is preliminary data.</text>
</comment>
<protein>
    <submittedName>
        <fullName evidence="2">Uncharacterized protein</fullName>
    </submittedName>
</protein>
<dbReference type="EMBL" id="BPLQ01012370">
    <property type="protein sequence ID" value="GIY65019.1"/>
    <property type="molecule type" value="Genomic_DNA"/>
</dbReference>
<evidence type="ECO:0000256" key="1">
    <source>
        <dbReference type="SAM" id="MobiDB-lite"/>
    </source>
</evidence>